<reference evidence="2 3" key="1">
    <citation type="journal article" date="2012" name="New Phytol.">
        <title>Insight into trade-off between wood decay and parasitism from the genome of a fungal forest pathogen.</title>
        <authorList>
            <person name="Olson A."/>
            <person name="Aerts A."/>
            <person name="Asiegbu F."/>
            <person name="Belbahri L."/>
            <person name="Bouzid O."/>
            <person name="Broberg A."/>
            <person name="Canback B."/>
            <person name="Coutinho P.M."/>
            <person name="Cullen D."/>
            <person name="Dalman K."/>
            <person name="Deflorio G."/>
            <person name="van Diepen L.T."/>
            <person name="Dunand C."/>
            <person name="Duplessis S."/>
            <person name="Durling M."/>
            <person name="Gonthier P."/>
            <person name="Grimwood J."/>
            <person name="Fossdal C.G."/>
            <person name="Hansson D."/>
            <person name="Henrissat B."/>
            <person name="Hietala A."/>
            <person name="Himmelstrand K."/>
            <person name="Hoffmeister D."/>
            <person name="Hogberg N."/>
            <person name="James T.Y."/>
            <person name="Karlsson M."/>
            <person name="Kohler A."/>
            <person name="Kues U."/>
            <person name="Lee Y.H."/>
            <person name="Lin Y.C."/>
            <person name="Lind M."/>
            <person name="Lindquist E."/>
            <person name="Lombard V."/>
            <person name="Lucas S."/>
            <person name="Lunden K."/>
            <person name="Morin E."/>
            <person name="Murat C."/>
            <person name="Park J."/>
            <person name="Raffaello T."/>
            <person name="Rouze P."/>
            <person name="Salamov A."/>
            <person name="Schmutz J."/>
            <person name="Solheim H."/>
            <person name="Stahlberg J."/>
            <person name="Velez H."/>
            <person name="de Vries R.P."/>
            <person name="Wiebenga A."/>
            <person name="Woodward S."/>
            <person name="Yakovlev I."/>
            <person name="Garbelotto M."/>
            <person name="Martin F."/>
            <person name="Grigoriev I.V."/>
            <person name="Stenlid J."/>
        </authorList>
    </citation>
    <scope>NUCLEOTIDE SEQUENCE [LARGE SCALE GENOMIC DNA]</scope>
    <source>
        <strain evidence="2 3">TC 32-1</strain>
    </source>
</reference>
<organism evidence="2 3">
    <name type="scientific">Heterobasidion irregulare (strain TC 32-1)</name>
    <dbReference type="NCBI Taxonomy" id="747525"/>
    <lineage>
        <taxon>Eukaryota</taxon>
        <taxon>Fungi</taxon>
        <taxon>Dikarya</taxon>
        <taxon>Basidiomycota</taxon>
        <taxon>Agaricomycotina</taxon>
        <taxon>Agaricomycetes</taxon>
        <taxon>Russulales</taxon>
        <taxon>Bondarzewiaceae</taxon>
        <taxon>Heterobasidion</taxon>
        <taxon>Heterobasidion annosum species complex</taxon>
    </lineage>
</organism>
<protein>
    <recommendedName>
        <fullName evidence="1">Nascent polypeptide-associated complex subunit alpha-like UBA domain-containing protein</fullName>
    </recommendedName>
</protein>
<sequence length="77" mass="8543">LYVQFSDGGAYSKAKMEDAYRAVSSDKPQAKPTKALSALKRDDVDLIVSELEIPRPQAEKILIEKDGDLRKALHSLI</sequence>
<feature type="non-terminal residue" evidence="2">
    <location>
        <position position="77"/>
    </location>
</feature>
<evidence type="ECO:0000313" key="2">
    <source>
        <dbReference type="EMBL" id="ETW86241.1"/>
    </source>
</evidence>
<dbReference type="RefSeq" id="XP_009542997.1">
    <property type="nucleotide sequence ID" value="XM_009544702.1"/>
</dbReference>
<accession>W4KMF9</accession>
<dbReference type="Pfam" id="PF19026">
    <property type="entry name" value="UBA_HYPK"/>
    <property type="match status" value="1"/>
</dbReference>
<evidence type="ECO:0000313" key="3">
    <source>
        <dbReference type="Proteomes" id="UP000030671"/>
    </source>
</evidence>
<dbReference type="EMBL" id="KI925455">
    <property type="protein sequence ID" value="ETW86241.1"/>
    <property type="molecule type" value="Genomic_DNA"/>
</dbReference>
<dbReference type="HOGENOM" id="CLU_175758_0_0_1"/>
<dbReference type="STRING" id="747525.W4KMF9"/>
<dbReference type="InParanoid" id="W4KMF9"/>
<dbReference type="AlphaFoldDB" id="W4KMF9"/>
<dbReference type="eggNOG" id="ENOG502RCPQ">
    <property type="taxonomic scope" value="Eukaryota"/>
</dbReference>
<dbReference type="Proteomes" id="UP000030671">
    <property type="component" value="Unassembled WGS sequence"/>
</dbReference>
<dbReference type="KEGG" id="hir:HETIRDRAFT_244339"/>
<proteinExistence type="predicted"/>
<keyword evidence="3" id="KW-1185">Reference proteome</keyword>
<dbReference type="Gene3D" id="1.10.8.10">
    <property type="entry name" value="DNA helicase RuvA subunit, C-terminal domain"/>
    <property type="match status" value="1"/>
</dbReference>
<dbReference type="GeneID" id="20669045"/>
<dbReference type="CDD" id="cd14361">
    <property type="entry name" value="UBA_HYPK"/>
    <property type="match status" value="1"/>
</dbReference>
<dbReference type="InterPro" id="IPR038922">
    <property type="entry name" value="HYPK_UBA"/>
</dbReference>
<feature type="non-terminal residue" evidence="2">
    <location>
        <position position="1"/>
    </location>
</feature>
<dbReference type="InterPro" id="IPR044034">
    <property type="entry name" value="NAC-like_UBA"/>
</dbReference>
<dbReference type="OrthoDB" id="285219at2759"/>
<evidence type="ECO:0000259" key="1">
    <source>
        <dbReference type="Pfam" id="PF19026"/>
    </source>
</evidence>
<gene>
    <name evidence="2" type="ORF">HETIRDRAFT_244339</name>
</gene>
<feature type="domain" description="Nascent polypeptide-associated complex subunit alpha-like UBA" evidence="1">
    <location>
        <begin position="39"/>
        <end position="77"/>
    </location>
</feature>
<name>W4KMF9_HETIT</name>